<dbReference type="Gramene" id="rna5201">
    <property type="protein sequence ID" value="RHN81194.1"/>
    <property type="gene ID" value="gene5201"/>
</dbReference>
<proteinExistence type="predicted"/>
<dbReference type="EMBL" id="PSQE01000001">
    <property type="protein sequence ID" value="RHN81194.1"/>
    <property type="molecule type" value="Genomic_DNA"/>
</dbReference>
<gene>
    <name evidence="2" type="ORF">MtrunA17_Chr1g0196411</name>
</gene>
<dbReference type="AlphaFoldDB" id="A0A396JV92"/>
<reference evidence="2" key="1">
    <citation type="journal article" date="2018" name="Nat. Plants">
        <title>Whole-genome landscape of Medicago truncatula symbiotic genes.</title>
        <authorList>
            <person name="Pecrix Y."/>
            <person name="Gamas P."/>
            <person name="Carrere S."/>
        </authorList>
    </citation>
    <scope>NUCLEOTIDE SEQUENCE</scope>
    <source>
        <tissue evidence="2">Leaves</tissue>
    </source>
</reference>
<evidence type="ECO:0000313" key="2">
    <source>
        <dbReference type="EMBL" id="RHN81194.1"/>
    </source>
</evidence>
<accession>A0A396JV92</accession>
<protein>
    <submittedName>
        <fullName evidence="2">Uncharacterized protein</fullName>
    </submittedName>
</protein>
<feature type="compositionally biased region" description="Polar residues" evidence="1">
    <location>
        <begin position="1"/>
        <end position="16"/>
    </location>
</feature>
<comment type="caution">
    <text evidence="2">The sequence shown here is derived from an EMBL/GenBank/DDBJ whole genome shotgun (WGS) entry which is preliminary data.</text>
</comment>
<evidence type="ECO:0000256" key="1">
    <source>
        <dbReference type="SAM" id="MobiDB-lite"/>
    </source>
</evidence>
<dbReference type="Proteomes" id="UP000265566">
    <property type="component" value="Chromosome 1"/>
</dbReference>
<sequence length="72" mass="8248">MAANSDPTNNAVSQNREIGELPKEVNPKIGYNSGKHWSDDEINLLKSFIDSKSWEDINWKDIRDEEKLFVGI</sequence>
<organism evidence="2">
    <name type="scientific">Medicago truncatula</name>
    <name type="common">Barrel medic</name>
    <name type="synonym">Medicago tribuloides</name>
    <dbReference type="NCBI Taxonomy" id="3880"/>
    <lineage>
        <taxon>Eukaryota</taxon>
        <taxon>Viridiplantae</taxon>
        <taxon>Streptophyta</taxon>
        <taxon>Embryophyta</taxon>
        <taxon>Tracheophyta</taxon>
        <taxon>Spermatophyta</taxon>
        <taxon>Magnoliopsida</taxon>
        <taxon>eudicotyledons</taxon>
        <taxon>Gunneridae</taxon>
        <taxon>Pentapetalae</taxon>
        <taxon>rosids</taxon>
        <taxon>fabids</taxon>
        <taxon>Fabales</taxon>
        <taxon>Fabaceae</taxon>
        <taxon>Papilionoideae</taxon>
        <taxon>50 kb inversion clade</taxon>
        <taxon>NPAAA clade</taxon>
        <taxon>Hologalegina</taxon>
        <taxon>IRL clade</taxon>
        <taxon>Trifolieae</taxon>
        <taxon>Medicago</taxon>
    </lineage>
</organism>
<name>A0A396JV92_MEDTR</name>
<feature type="region of interest" description="Disordered" evidence="1">
    <location>
        <begin position="1"/>
        <end position="25"/>
    </location>
</feature>